<dbReference type="OrthoDB" id="9747692at2"/>
<evidence type="ECO:0000313" key="1">
    <source>
        <dbReference type="EMBL" id="EPR43773.1"/>
    </source>
</evidence>
<dbReference type="Proteomes" id="UP000014977">
    <property type="component" value="Unassembled WGS sequence"/>
</dbReference>
<keyword evidence="2" id="KW-1185">Reference proteome</keyword>
<dbReference type="AlphaFoldDB" id="S7VH29"/>
<reference evidence="1 2" key="1">
    <citation type="journal article" date="2013" name="Genome Announc.">
        <title>Draft genome sequences for three mercury-methylating, sulfate-reducing bacteria.</title>
        <authorList>
            <person name="Brown S.D."/>
            <person name="Hurt R.A.Jr."/>
            <person name="Gilmour C.C."/>
            <person name="Elias D.A."/>
        </authorList>
    </citation>
    <scope>NUCLEOTIDE SEQUENCE [LARGE SCALE GENOMIC DNA]</scope>
    <source>
        <strain evidence="1 2">DSM 2059</strain>
    </source>
</reference>
<gene>
    <name evidence="1" type="ORF">dsmv_1173</name>
</gene>
<dbReference type="EMBL" id="ATHJ01000043">
    <property type="protein sequence ID" value="EPR43773.1"/>
    <property type="molecule type" value="Genomic_DNA"/>
</dbReference>
<evidence type="ECO:0000313" key="2">
    <source>
        <dbReference type="Proteomes" id="UP000014977"/>
    </source>
</evidence>
<comment type="caution">
    <text evidence="1">The sequence shown here is derived from an EMBL/GenBank/DDBJ whole genome shotgun (WGS) entry which is preliminary data.</text>
</comment>
<dbReference type="RefSeq" id="WP_020875493.1">
    <property type="nucleotide sequence ID" value="NZ_ATHJ01000043.1"/>
</dbReference>
<name>S7VH29_DESML</name>
<accession>S7VH29</accession>
<sequence>MGRGLSPLQQRILDLADQADSGTVYAFEVLVDVYGFPLARRGRFGGTHFNRREIGRRYFSGTVAVSRAFNRLANRGLAERIIGGVRVHQRGTIRGGRLPYRKSGID</sequence>
<protein>
    <recommendedName>
        <fullName evidence="3">LexA repressor DNA-binding domain-containing protein</fullName>
    </recommendedName>
</protein>
<proteinExistence type="predicted"/>
<organism evidence="1 2">
    <name type="scientific">Desulfococcus multivorans DSM 2059</name>
    <dbReference type="NCBI Taxonomy" id="1121405"/>
    <lineage>
        <taxon>Bacteria</taxon>
        <taxon>Pseudomonadati</taxon>
        <taxon>Thermodesulfobacteriota</taxon>
        <taxon>Desulfobacteria</taxon>
        <taxon>Desulfobacterales</taxon>
        <taxon>Desulfococcaceae</taxon>
        <taxon>Desulfococcus</taxon>
    </lineage>
</organism>
<evidence type="ECO:0008006" key="3">
    <source>
        <dbReference type="Google" id="ProtNLM"/>
    </source>
</evidence>